<evidence type="ECO:0000256" key="1">
    <source>
        <dbReference type="SAM" id="SignalP"/>
    </source>
</evidence>
<dbReference type="RefSeq" id="WP_076648030.1">
    <property type="nucleotide sequence ID" value="NZ_FTPS01000001.1"/>
</dbReference>
<dbReference type="AlphaFoldDB" id="A0A1R3WJI0"/>
<evidence type="ECO:0000313" key="3">
    <source>
        <dbReference type="Proteomes" id="UP000192455"/>
    </source>
</evidence>
<dbReference type="PROSITE" id="PS51257">
    <property type="entry name" value="PROKAR_LIPOPROTEIN"/>
    <property type="match status" value="1"/>
</dbReference>
<feature type="chain" id="PRO_5012345243" description="Argininosuccinate lyase" evidence="1">
    <location>
        <begin position="22"/>
        <end position="59"/>
    </location>
</feature>
<keyword evidence="1" id="KW-0732">Signal</keyword>
<protein>
    <recommendedName>
        <fullName evidence="4">Argininosuccinate lyase</fullName>
    </recommendedName>
</protein>
<dbReference type="EMBL" id="FTPS01000001">
    <property type="protein sequence ID" value="SIT78260.1"/>
    <property type="molecule type" value="Genomic_DNA"/>
</dbReference>
<gene>
    <name evidence="2" type="ORF">SAMN05421849_0928</name>
</gene>
<keyword evidence="3" id="KW-1185">Reference proteome</keyword>
<dbReference type="Proteomes" id="UP000192455">
    <property type="component" value="Unassembled WGS sequence"/>
</dbReference>
<evidence type="ECO:0000313" key="2">
    <source>
        <dbReference type="EMBL" id="SIT78260.1"/>
    </source>
</evidence>
<dbReference type="STRING" id="515897.SAMN05421849_0928"/>
<sequence>MNKLVLLVLAALALAACGVDGEPVRPSVGAGVGISSGGRIHTGGSIGLHRSPVSLHLGV</sequence>
<reference evidence="2 3" key="1">
    <citation type="submission" date="2017-01" db="EMBL/GenBank/DDBJ databases">
        <authorList>
            <person name="Mah S.A."/>
            <person name="Swanson W.J."/>
            <person name="Moy G.W."/>
            <person name="Vacquier V.D."/>
        </authorList>
    </citation>
    <scope>NUCLEOTIDE SEQUENCE [LARGE SCALE GENOMIC DNA]</scope>
    <source>
        <strain evidence="2 3">DSM 21219</strain>
    </source>
</reference>
<evidence type="ECO:0008006" key="4">
    <source>
        <dbReference type="Google" id="ProtNLM"/>
    </source>
</evidence>
<organism evidence="2 3">
    <name type="scientific">Pontibaca methylaminivorans</name>
    <dbReference type="NCBI Taxonomy" id="515897"/>
    <lineage>
        <taxon>Bacteria</taxon>
        <taxon>Pseudomonadati</taxon>
        <taxon>Pseudomonadota</taxon>
        <taxon>Alphaproteobacteria</taxon>
        <taxon>Rhodobacterales</taxon>
        <taxon>Roseobacteraceae</taxon>
        <taxon>Pontibaca</taxon>
    </lineage>
</organism>
<accession>A0A1R3WJI0</accession>
<proteinExistence type="predicted"/>
<feature type="signal peptide" evidence="1">
    <location>
        <begin position="1"/>
        <end position="21"/>
    </location>
</feature>
<name>A0A1R3WJI0_9RHOB</name>